<dbReference type="OrthoDB" id="9782842at2"/>
<accession>A0A518B4X8</accession>
<evidence type="ECO:0000259" key="2">
    <source>
        <dbReference type="Pfam" id="PF13490"/>
    </source>
</evidence>
<reference evidence="3 4" key="1">
    <citation type="submission" date="2019-02" db="EMBL/GenBank/DDBJ databases">
        <title>Deep-cultivation of Planctomycetes and their phenomic and genomic characterization uncovers novel biology.</title>
        <authorList>
            <person name="Wiegand S."/>
            <person name="Jogler M."/>
            <person name="Boedeker C."/>
            <person name="Pinto D."/>
            <person name="Vollmers J."/>
            <person name="Rivas-Marin E."/>
            <person name="Kohn T."/>
            <person name="Peeters S.H."/>
            <person name="Heuer A."/>
            <person name="Rast P."/>
            <person name="Oberbeckmann S."/>
            <person name="Bunk B."/>
            <person name="Jeske O."/>
            <person name="Meyerdierks A."/>
            <person name="Storesund J.E."/>
            <person name="Kallscheuer N."/>
            <person name="Luecker S."/>
            <person name="Lage O.M."/>
            <person name="Pohl T."/>
            <person name="Merkel B.J."/>
            <person name="Hornburger P."/>
            <person name="Mueller R.-W."/>
            <person name="Bruemmer F."/>
            <person name="Labrenz M."/>
            <person name="Spormann A.M."/>
            <person name="Op den Camp H."/>
            <person name="Overmann J."/>
            <person name="Amann R."/>
            <person name="Jetten M.S.M."/>
            <person name="Mascher T."/>
            <person name="Medema M.H."/>
            <person name="Devos D.P."/>
            <person name="Kaster A.-K."/>
            <person name="Ovreas L."/>
            <person name="Rohde M."/>
            <person name="Galperin M.Y."/>
            <person name="Jogler C."/>
        </authorList>
    </citation>
    <scope>NUCLEOTIDE SEQUENCE [LARGE SCALE GENOMIC DNA]</scope>
    <source>
        <strain evidence="3 4">Pan216</strain>
    </source>
</reference>
<dbReference type="KEGG" id="knv:Pan216_28970"/>
<dbReference type="InterPro" id="IPR027383">
    <property type="entry name" value="Znf_put"/>
</dbReference>
<keyword evidence="4" id="KW-1185">Reference proteome</keyword>
<feature type="region of interest" description="Disordered" evidence="1">
    <location>
        <begin position="527"/>
        <end position="547"/>
    </location>
</feature>
<proteinExistence type="predicted"/>
<protein>
    <recommendedName>
        <fullName evidence="2">Putative zinc-finger domain-containing protein</fullName>
    </recommendedName>
</protein>
<evidence type="ECO:0000313" key="3">
    <source>
        <dbReference type="EMBL" id="QDU62031.1"/>
    </source>
</evidence>
<dbReference type="RefSeq" id="WP_145258542.1">
    <property type="nucleotide sequence ID" value="NZ_CP036279.1"/>
</dbReference>
<sequence>MSTHEMEPLLGAYLDGELSHEECLQVEALFEDPAARAYLSDIRRIKSMLSLLRCKRAPTAMIARLHEMLEGDPCPFIEQEIASLLDGELSSADGESLQASVLERPDGQNARDVVTELNDLRDHLGSLPVVPVPSAVRASLDQRLAAVTREESSEISQASDPELVAAMVDGELAPEEAAELRQRLDQSPEDVLEANEVSSLSRLLASLPIQPVPEAVLERLSARLQRRRRPAGTSPTTGSRRWTLVAGFSALAASFVLLLSLPNRRHDSSPPLADGGLLPPTIEDLPRTRIAFPGGGLVVEGGDAESLALEDAVPSVEAEPGGSADGALVDADRSTLGAARLVANGVGEPDGVIRVAPSQSVIDFEPPTRGRGESELIDDVEVAKNLGLPIDELALMQPGQVVELDDQQVTLVCVDVERVFNRLRVVFFQNDVRSSSGPDTLHAETLVVEVTASPDQLSYALADLWAQEREGMLITQVEVEAPDSSMTRMRAVPRVEKLVVAPPVVEPGRRQAERRLAAKARSLKLPSTEKSTVVHARPASPEMLPGAGWAAKPNELLRPNRDQSPLIRFTIVITPEQGGRSLQPPTSRRG</sequence>
<dbReference type="AlphaFoldDB" id="A0A518B4X8"/>
<dbReference type="Proteomes" id="UP000317093">
    <property type="component" value="Chromosome"/>
</dbReference>
<dbReference type="EMBL" id="CP036279">
    <property type="protein sequence ID" value="QDU62031.1"/>
    <property type="molecule type" value="Genomic_DNA"/>
</dbReference>
<name>A0A518B4X8_9BACT</name>
<evidence type="ECO:0000313" key="4">
    <source>
        <dbReference type="Proteomes" id="UP000317093"/>
    </source>
</evidence>
<organism evidence="3 4">
    <name type="scientific">Kolteria novifilia</name>
    <dbReference type="NCBI Taxonomy" id="2527975"/>
    <lineage>
        <taxon>Bacteria</taxon>
        <taxon>Pseudomonadati</taxon>
        <taxon>Planctomycetota</taxon>
        <taxon>Planctomycetia</taxon>
        <taxon>Kolteriales</taxon>
        <taxon>Kolteriaceae</taxon>
        <taxon>Kolteria</taxon>
    </lineage>
</organism>
<feature type="domain" description="Putative zinc-finger" evidence="2">
    <location>
        <begin position="6"/>
        <end position="28"/>
    </location>
</feature>
<dbReference type="Pfam" id="PF13490">
    <property type="entry name" value="zf-HC2"/>
    <property type="match status" value="1"/>
</dbReference>
<gene>
    <name evidence="3" type="ORF">Pan216_28970</name>
</gene>
<evidence type="ECO:0000256" key="1">
    <source>
        <dbReference type="SAM" id="MobiDB-lite"/>
    </source>
</evidence>